<dbReference type="STRING" id="1921764.BSR28_05435"/>
<gene>
    <name evidence="6" type="ORF">BSR29_06855</name>
</gene>
<feature type="transmembrane region" description="Helical" evidence="5">
    <location>
        <begin position="35"/>
        <end position="56"/>
    </location>
</feature>
<dbReference type="PANTHER" id="PTHR10361">
    <property type="entry name" value="SODIUM-BILE ACID COTRANSPORTER"/>
    <property type="match status" value="1"/>
</dbReference>
<organism evidence="6 7">
    <name type="scientific">Boudabousia liubingyangii</name>
    <dbReference type="NCBI Taxonomy" id="1921764"/>
    <lineage>
        <taxon>Bacteria</taxon>
        <taxon>Bacillati</taxon>
        <taxon>Actinomycetota</taxon>
        <taxon>Actinomycetes</taxon>
        <taxon>Actinomycetales</taxon>
        <taxon>Actinomycetaceae</taxon>
        <taxon>Boudabousia</taxon>
    </lineage>
</organism>
<accession>A0A1Q5PJY9</accession>
<sequence length="313" mass="32444">MSKKPNPLVSALGFPLLVVFAGALGWLVPAVYSPVSPYILPLLGVIMFGMGLTVRPRALLTVLEHPKALTIGVLTQFIAMPLAGWAVASMLNLPPALAIGVIMVGSCPGGTASNVVAYLARSNVALSVSMTTVSTLLSPILTPMWVLLLAGTHIKVGFWAMVWSITKVVLLPVLAGSTLRALLPQLVKKIEPILPVASALTIAIVLGSVVAGSAASLWSVGPLIFAAVVIHNLIGMTLGELVGWATGLSRRDRSALTVEVGMQNSGLASGLAKAFVPSPEAAVAGAIFSVWHNVSGSIFAAWSRQQIPAKVED</sequence>
<feature type="transmembrane region" description="Helical" evidence="5">
    <location>
        <begin position="132"/>
        <end position="154"/>
    </location>
</feature>
<evidence type="ECO:0000256" key="1">
    <source>
        <dbReference type="ARBA" id="ARBA00004141"/>
    </source>
</evidence>
<dbReference type="Pfam" id="PF01758">
    <property type="entry name" value="SBF"/>
    <property type="match status" value="1"/>
</dbReference>
<evidence type="ECO:0000256" key="4">
    <source>
        <dbReference type="ARBA" id="ARBA00023136"/>
    </source>
</evidence>
<keyword evidence="2 5" id="KW-0812">Transmembrane</keyword>
<evidence type="ECO:0000256" key="5">
    <source>
        <dbReference type="SAM" id="Phobius"/>
    </source>
</evidence>
<keyword evidence="4 5" id="KW-0472">Membrane</keyword>
<dbReference type="RefSeq" id="WP_073709570.1">
    <property type="nucleotide sequence ID" value="NZ_MQSU01000003.1"/>
</dbReference>
<keyword evidence="3 5" id="KW-1133">Transmembrane helix</keyword>
<evidence type="ECO:0000313" key="7">
    <source>
        <dbReference type="Proteomes" id="UP000186785"/>
    </source>
</evidence>
<dbReference type="InterPro" id="IPR038770">
    <property type="entry name" value="Na+/solute_symporter_sf"/>
</dbReference>
<dbReference type="InterPro" id="IPR004710">
    <property type="entry name" value="Bilac:Na_transpt"/>
</dbReference>
<evidence type="ECO:0000256" key="3">
    <source>
        <dbReference type="ARBA" id="ARBA00022989"/>
    </source>
</evidence>
<dbReference type="AlphaFoldDB" id="A0A1Q5PJY9"/>
<proteinExistence type="predicted"/>
<evidence type="ECO:0008006" key="8">
    <source>
        <dbReference type="Google" id="ProtNLM"/>
    </source>
</evidence>
<reference evidence="6 7" key="1">
    <citation type="submission" date="2016-11" db="EMBL/GenBank/DDBJ databases">
        <title>Actinomyces gypaetusis sp. nov. isolated from the vulture Gypaetus barbatus in Qinghai Tibet Plateau China.</title>
        <authorList>
            <person name="Meng X."/>
        </authorList>
    </citation>
    <scope>NUCLEOTIDE SEQUENCE [LARGE SCALE GENOMIC DNA]</scope>
    <source>
        <strain evidence="6 7">VUL4_2</strain>
    </source>
</reference>
<feature type="transmembrane region" description="Helical" evidence="5">
    <location>
        <begin position="224"/>
        <end position="245"/>
    </location>
</feature>
<comment type="subcellular location">
    <subcellularLocation>
        <location evidence="1">Membrane</location>
        <topology evidence="1">Multi-pass membrane protein</topology>
    </subcellularLocation>
</comment>
<feature type="transmembrane region" description="Helical" evidence="5">
    <location>
        <begin position="97"/>
        <end position="120"/>
    </location>
</feature>
<evidence type="ECO:0000256" key="2">
    <source>
        <dbReference type="ARBA" id="ARBA00022692"/>
    </source>
</evidence>
<dbReference type="PANTHER" id="PTHR10361:SF28">
    <property type="entry name" value="P3 PROTEIN-RELATED"/>
    <property type="match status" value="1"/>
</dbReference>
<feature type="transmembrane region" description="Helical" evidence="5">
    <location>
        <begin position="194"/>
        <end position="218"/>
    </location>
</feature>
<feature type="transmembrane region" description="Helical" evidence="5">
    <location>
        <begin position="68"/>
        <end position="91"/>
    </location>
</feature>
<feature type="transmembrane region" description="Helical" evidence="5">
    <location>
        <begin position="160"/>
        <end position="182"/>
    </location>
</feature>
<dbReference type="OrthoDB" id="9806785at2"/>
<dbReference type="EMBL" id="MQSV01000005">
    <property type="protein sequence ID" value="OKL46545.1"/>
    <property type="molecule type" value="Genomic_DNA"/>
</dbReference>
<dbReference type="Proteomes" id="UP000186785">
    <property type="component" value="Unassembled WGS sequence"/>
</dbReference>
<evidence type="ECO:0000313" key="6">
    <source>
        <dbReference type="EMBL" id="OKL46545.1"/>
    </source>
</evidence>
<dbReference type="InterPro" id="IPR002657">
    <property type="entry name" value="BilAc:Na_symport/Acr3"/>
</dbReference>
<comment type="caution">
    <text evidence="6">The sequence shown here is derived from an EMBL/GenBank/DDBJ whole genome shotgun (WGS) entry which is preliminary data.</text>
</comment>
<protein>
    <recommendedName>
        <fullName evidence="8">Bile acid:sodium symporter family protein</fullName>
    </recommendedName>
</protein>
<name>A0A1Q5PJY9_9ACTO</name>
<dbReference type="GO" id="GO:0016020">
    <property type="term" value="C:membrane"/>
    <property type="evidence" value="ECO:0007669"/>
    <property type="project" value="UniProtKB-SubCell"/>
</dbReference>
<dbReference type="Gene3D" id="1.20.1530.20">
    <property type="match status" value="1"/>
</dbReference>
<keyword evidence="7" id="KW-1185">Reference proteome</keyword>